<sequence>MAIFGDDAPHVAGTVITVMILAYLTFGLRVYTRLTRGSWGVEDWLMTVAVFPLAVLSIACIVASFNGIGIHQWRLELPENVHYQVDGLFWFFLFEVFYCVAIIPIKLSISFMLVRIAENRDWFIYCQYTIMAMFTVMNLIAAFYIIFQCSPVSAAWTNEGNCQAAYILADIYYATTAVNIFTDWATALMPIPLLWNVKMNTNAKISVATILGLGIFASISACIRLKYTVNLTSAEEYMLSDGLSNIVLWGYAENGIGMFVGNLSTLRPLFRRVLGLGSSHATAPSGMTPNGLPSKATHPYRSFDPGYEMHSVKEKPSGSMTTSTQIMGGDRTSLSSDGESQKNIVDGPNRGTSRAASTPYAPGGIVVSRQIDVSSHQH</sequence>
<comment type="similarity">
    <text evidence="5">Belongs to the SAT4 family.</text>
</comment>
<feature type="compositionally biased region" description="Polar residues" evidence="6">
    <location>
        <begin position="318"/>
        <end position="343"/>
    </location>
</feature>
<keyword evidence="2 7" id="KW-0812">Transmembrane</keyword>
<evidence type="ECO:0000256" key="7">
    <source>
        <dbReference type="SAM" id="Phobius"/>
    </source>
</evidence>
<feature type="domain" description="Rhodopsin" evidence="8">
    <location>
        <begin position="28"/>
        <end position="272"/>
    </location>
</feature>
<evidence type="ECO:0000256" key="5">
    <source>
        <dbReference type="ARBA" id="ARBA00038359"/>
    </source>
</evidence>
<feature type="transmembrane region" description="Helical" evidence="7">
    <location>
        <begin position="246"/>
        <end position="266"/>
    </location>
</feature>
<evidence type="ECO:0000259" key="8">
    <source>
        <dbReference type="Pfam" id="PF20684"/>
    </source>
</evidence>
<comment type="caution">
    <text evidence="9">The sequence shown here is derived from an EMBL/GenBank/DDBJ whole genome shotgun (WGS) entry which is preliminary data.</text>
</comment>
<name>A0ABR2Y688_9PEZI</name>
<dbReference type="Pfam" id="PF20684">
    <property type="entry name" value="Fung_rhodopsin"/>
    <property type="match status" value="1"/>
</dbReference>
<dbReference type="InterPro" id="IPR052337">
    <property type="entry name" value="SAT4-like"/>
</dbReference>
<keyword evidence="4 7" id="KW-0472">Membrane</keyword>
<dbReference type="Proteomes" id="UP001465668">
    <property type="component" value="Unassembled WGS sequence"/>
</dbReference>
<dbReference type="PANTHER" id="PTHR33048:SF31">
    <property type="entry name" value="INTEGRAL MEMBRANE PROTEIN"/>
    <property type="match status" value="1"/>
</dbReference>
<comment type="subcellular location">
    <subcellularLocation>
        <location evidence="1">Membrane</location>
        <topology evidence="1">Multi-pass membrane protein</topology>
    </subcellularLocation>
</comment>
<evidence type="ECO:0000256" key="1">
    <source>
        <dbReference type="ARBA" id="ARBA00004141"/>
    </source>
</evidence>
<evidence type="ECO:0000313" key="9">
    <source>
        <dbReference type="EMBL" id="KAK9781785.1"/>
    </source>
</evidence>
<evidence type="ECO:0000256" key="6">
    <source>
        <dbReference type="SAM" id="MobiDB-lite"/>
    </source>
</evidence>
<evidence type="ECO:0000313" key="10">
    <source>
        <dbReference type="Proteomes" id="UP001465668"/>
    </source>
</evidence>
<evidence type="ECO:0000256" key="4">
    <source>
        <dbReference type="ARBA" id="ARBA00023136"/>
    </source>
</evidence>
<dbReference type="EMBL" id="JARVKM010000003">
    <property type="protein sequence ID" value="KAK9781785.1"/>
    <property type="molecule type" value="Genomic_DNA"/>
</dbReference>
<feature type="transmembrane region" description="Helical" evidence="7">
    <location>
        <begin position="171"/>
        <end position="195"/>
    </location>
</feature>
<evidence type="ECO:0000256" key="3">
    <source>
        <dbReference type="ARBA" id="ARBA00022989"/>
    </source>
</evidence>
<feature type="transmembrane region" description="Helical" evidence="7">
    <location>
        <begin position="88"/>
        <end position="113"/>
    </location>
</feature>
<dbReference type="PANTHER" id="PTHR33048">
    <property type="entry name" value="PTH11-LIKE INTEGRAL MEMBRANE PROTEIN (AFU_ORTHOLOGUE AFUA_5G11245)"/>
    <property type="match status" value="1"/>
</dbReference>
<gene>
    <name evidence="9" type="ORF">SCAR479_01656</name>
</gene>
<feature type="region of interest" description="Disordered" evidence="6">
    <location>
        <begin position="282"/>
        <end position="363"/>
    </location>
</feature>
<dbReference type="InterPro" id="IPR049326">
    <property type="entry name" value="Rhodopsin_dom_fungi"/>
</dbReference>
<evidence type="ECO:0000256" key="2">
    <source>
        <dbReference type="ARBA" id="ARBA00022692"/>
    </source>
</evidence>
<feature type="transmembrane region" description="Helical" evidence="7">
    <location>
        <begin position="207"/>
        <end position="226"/>
    </location>
</feature>
<proteinExistence type="inferred from homology"/>
<feature type="transmembrane region" description="Helical" evidence="7">
    <location>
        <begin position="44"/>
        <end position="68"/>
    </location>
</feature>
<organism evidence="9 10">
    <name type="scientific">Seiridium cardinale</name>
    <dbReference type="NCBI Taxonomy" id="138064"/>
    <lineage>
        <taxon>Eukaryota</taxon>
        <taxon>Fungi</taxon>
        <taxon>Dikarya</taxon>
        <taxon>Ascomycota</taxon>
        <taxon>Pezizomycotina</taxon>
        <taxon>Sordariomycetes</taxon>
        <taxon>Xylariomycetidae</taxon>
        <taxon>Amphisphaeriales</taxon>
        <taxon>Sporocadaceae</taxon>
        <taxon>Seiridium</taxon>
    </lineage>
</organism>
<keyword evidence="3 7" id="KW-1133">Transmembrane helix</keyword>
<feature type="transmembrane region" description="Helical" evidence="7">
    <location>
        <begin position="12"/>
        <end position="32"/>
    </location>
</feature>
<feature type="transmembrane region" description="Helical" evidence="7">
    <location>
        <begin position="125"/>
        <end position="147"/>
    </location>
</feature>
<keyword evidence="10" id="KW-1185">Reference proteome</keyword>
<accession>A0ABR2Y688</accession>
<protein>
    <recommendedName>
        <fullName evidence="8">Rhodopsin domain-containing protein</fullName>
    </recommendedName>
</protein>
<reference evidence="9 10" key="1">
    <citation type="submission" date="2024-02" db="EMBL/GenBank/DDBJ databases">
        <title>First draft genome assembly of two strains of Seiridium cardinale.</title>
        <authorList>
            <person name="Emiliani G."/>
            <person name="Scali E."/>
        </authorList>
    </citation>
    <scope>NUCLEOTIDE SEQUENCE [LARGE SCALE GENOMIC DNA]</scope>
    <source>
        <strain evidence="9 10">BM-138-000479</strain>
    </source>
</reference>